<name>A0A9X2A6A5_9FLAO</name>
<evidence type="ECO:0000256" key="3">
    <source>
        <dbReference type="ARBA" id="ARBA00022729"/>
    </source>
</evidence>
<keyword evidence="5" id="KW-0998">Cell outer membrane</keyword>
<protein>
    <submittedName>
        <fullName evidence="7">BamA/TamA family outer membrane protein</fullName>
    </submittedName>
</protein>
<comment type="subcellular location">
    <subcellularLocation>
        <location evidence="1">Membrane</location>
    </subcellularLocation>
</comment>
<organism evidence="7 8">
    <name type="scientific">Christiangramia crocea</name>
    <dbReference type="NCBI Taxonomy" id="2904124"/>
    <lineage>
        <taxon>Bacteria</taxon>
        <taxon>Pseudomonadati</taxon>
        <taxon>Bacteroidota</taxon>
        <taxon>Flavobacteriia</taxon>
        <taxon>Flavobacteriales</taxon>
        <taxon>Flavobacteriaceae</taxon>
        <taxon>Christiangramia</taxon>
    </lineage>
</organism>
<evidence type="ECO:0000256" key="4">
    <source>
        <dbReference type="ARBA" id="ARBA00023136"/>
    </source>
</evidence>
<dbReference type="Pfam" id="PF01103">
    <property type="entry name" value="Omp85"/>
    <property type="match status" value="1"/>
</dbReference>
<comment type="caution">
    <text evidence="7">The sequence shown here is derived from an EMBL/GenBank/DDBJ whole genome shotgun (WGS) entry which is preliminary data.</text>
</comment>
<evidence type="ECO:0000256" key="5">
    <source>
        <dbReference type="ARBA" id="ARBA00023237"/>
    </source>
</evidence>
<keyword evidence="2" id="KW-0812">Transmembrane</keyword>
<dbReference type="AlphaFoldDB" id="A0A9X2A6A5"/>
<dbReference type="InterPro" id="IPR000184">
    <property type="entry name" value="Bac_surfAg_D15"/>
</dbReference>
<accession>A0A9X2A6A5</accession>
<evidence type="ECO:0000259" key="6">
    <source>
        <dbReference type="Pfam" id="PF01103"/>
    </source>
</evidence>
<evidence type="ECO:0000256" key="1">
    <source>
        <dbReference type="ARBA" id="ARBA00004370"/>
    </source>
</evidence>
<proteinExistence type="predicted"/>
<evidence type="ECO:0000256" key="2">
    <source>
        <dbReference type="ARBA" id="ARBA00022692"/>
    </source>
</evidence>
<keyword evidence="8" id="KW-1185">Reference proteome</keyword>
<dbReference type="PROSITE" id="PS51257">
    <property type="entry name" value="PROKAR_LIPOPROTEIN"/>
    <property type="match status" value="1"/>
</dbReference>
<reference evidence="7" key="1">
    <citation type="submission" date="2021-12" db="EMBL/GenBank/DDBJ databases">
        <title>Description of Gramella crocea sp. nov., a new bacterium isolated from activated sludge.</title>
        <authorList>
            <person name="Zhang X."/>
        </authorList>
    </citation>
    <scope>NUCLEOTIDE SEQUENCE</scope>
    <source>
        <strain evidence="7">YB25</strain>
    </source>
</reference>
<dbReference type="Gene3D" id="3.10.20.310">
    <property type="entry name" value="membrane protein fhac"/>
    <property type="match status" value="1"/>
</dbReference>
<gene>
    <name evidence="7" type="ORF">LU635_11070</name>
</gene>
<keyword evidence="3" id="KW-0732">Signal</keyword>
<evidence type="ECO:0000313" key="7">
    <source>
        <dbReference type="EMBL" id="MCG9972179.1"/>
    </source>
</evidence>
<dbReference type="EMBL" id="JAJSON010000024">
    <property type="protein sequence ID" value="MCG9972179.1"/>
    <property type="molecule type" value="Genomic_DNA"/>
</dbReference>
<sequence>MKRLFAKILLFFLTLVLILSCNAVKRLEPNENLLVENEIYSNAQEVKDSRVYSQLYQEPNTSFLGIPFRLHFYNLARPNIDSILTVKYLENDRKKNRLINILSKKQFERFLNSRKEFNQWIRRTGEAPVIVNEEETKKSENRLKSWYWNNGWFNVETDYQIIPLEEKEKRARVEYYITPHDPYMVDSIKTSISSQPLDSLYQLHKNNSEIKPGVQYNTLDFNDERDRLSQLFRNNGVYNFDQEYISFDADTVNTDHKVNTTLIIKNRRNNIGDSISRVPFKIHEISKVNIFTDYTYANRNRPLTDSARHEGYTLYGFDKMRYRPEAITDAVFIKPGEIYSDLNRTRTYNRLNSLRIFKYPNIQFTPDPADSTATDLVTNVFLTPLPKYSLGFDFDISQSNIQEFGIAFGGSLLIRNIFRGAENFEISGRGSVGSSTDAAGNSDDNRFFDISEIGADMKLTFPRIFLPFNTERLIPKYMSPFSTLSLGVSTQNNIGLDKQNFSGIINYRWTPSKQLSNRLDLLNIQYVKNLNVANYFNVYRNSYEELNEIIQTGNVNTEQDFLDEEGELIIPEGADGFIDGVNDNDGTTSGLTEDQRQNIINIRERKNRLTENNLIFASNYTYLWNTKQNLYDQEFSRFRFKIETAGNFLSAITGVAGMDKNENGNYEVLGVAFSQYAKTEIDFIKHWDLGSDNILAARAFGGVAIPYGNANSIPFARSFFAGGPNDNRAWQAYDLGPGSSGGRNEFNEANMKLAFNLEYRYNLVGSLNSAFFIDVGNIWNVADIVEDEASTFESFSDLKDIAVGSGFGLRYDFNFFVLRFDIGFKTYDPAKPLGHRWFKDYNFNHAVYNVGINYPF</sequence>
<dbReference type="Gene3D" id="2.40.160.50">
    <property type="entry name" value="membrane protein fhac: a member of the omp85/tpsb transporter family"/>
    <property type="match status" value="1"/>
</dbReference>
<keyword evidence="4" id="KW-0472">Membrane</keyword>
<dbReference type="InterPro" id="IPR039910">
    <property type="entry name" value="D15-like"/>
</dbReference>
<evidence type="ECO:0000313" key="8">
    <source>
        <dbReference type="Proteomes" id="UP001139344"/>
    </source>
</evidence>
<feature type="domain" description="Bacterial surface antigen (D15)" evidence="6">
    <location>
        <begin position="439"/>
        <end position="829"/>
    </location>
</feature>
<dbReference type="Proteomes" id="UP001139344">
    <property type="component" value="Unassembled WGS sequence"/>
</dbReference>
<dbReference type="PANTHER" id="PTHR12815:SF47">
    <property type="entry name" value="TRANSLOCATION AND ASSEMBLY MODULE SUBUNIT TAMA"/>
    <property type="match status" value="1"/>
</dbReference>
<dbReference type="RefSeq" id="WP_240099165.1">
    <property type="nucleotide sequence ID" value="NZ_JAJSON010000024.1"/>
</dbReference>
<dbReference type="GO" id="GO:0019867">
    <property type="term" value="C:outer membrane"/>
    <property type="evidence" value="ECO:0007669"/>
    <property type="project" value="InterPro"/>
</dbReference>
<dbReference type="PANTHER" id="PTHR12815">
    <property type="entry name" value="SORTING AND ASSEMBLY MACHINERY SAMM50 PROTEIN FAMILY MEMBER"/>
    <property type="match status" value="1"/>
</dbReference>